<accession>A0AAP1C6X9</accession>
<sequence length="103" mass="11592">MRGRATGMTRGLHGPFARRTGDDAMKLQADELDGWVLERADFERLPSHGYLFYSDRRCYVCYPAHGARRMRAVLPRVVDLLARGDDGARRLRGLLTVAATEDA</sequence>
<name>A0AAP1C6X9_9BURK</name>
<proteinExistence type="predicted"/>
<organism evidence="1 2">
    <name type="scientific">Burkholderia latens</name>
    <dbReference type="NCBI Taxonomy" id="488446"/>
    <lineage>
        <taxon>Bacteria</taxon>
        <taxon>Pseudomonadati</taxon>
        <taxon>Pseudomonadota</taxon>
        <taxon>Betaproteobacteria</taxon>
        <taxon>Burkholderiales</taxon>
        <taxon>Burkholderiaceae</taxon>
        <taxon>Burkholderia</taxon>
        <taxon>Burkholderia cepacia complex</taxon>
    </lineage>
</organism>
<dbReference type="Proteomes" id="UP000056450">
    <property type="component" value="Unassembled WGS sequence"/>
</dbReference>
<evidence type="ECO:0000313" key="1">
    <source>
        <dbReference type="EMBL" id="KVA10336.1"/>
    </source>
</evidence>
<gene>
    <name evidence="1" type="ORF">WI41_11905</name>
</gene>
<reference evidence="1 2" key="1">
    <citation type="submission" date="2015-11" db="EMBL/GenBank/DDBJ databases">
        <title>Expanding the genomic diversity of Burkholderia species for the development of highly accurate diagnostics.</title>
        <authorList>
            <person name="Sahl J."/>
            <person name="Keim P."/>
            <person name="Wagner D."/>
        </authorList>
    </citation>
    <scope>NUCLEOTIDE SEQUENCE [LARGE SCALE GENOMIC DNA]</scope>
    <source>
        <strain evidence="1 2">RF32-BP12</strain>
    </source>
</reference>
<dbReference type="AlphaFoldDB" id="A0AAP1C6X9"/>
<dbReference type="EMBL" id="LOTQ01000012">
    <property type="protein sequence ID" value="KVA10336.1"/>
    <property type="molecule type" value="Genomic_DNA"/>
</dbReference>
<comment type="caution">
    <text evidence="1">The sequence shown here is derived from an EMBL/GenBank/DDBJ whole genome shotgun (WGS) entry which is preliminary data.</text>
</comment>
<evidence type="ECO:0000313" key="2">
    <source>
        <dbReference type="Proteomes" id="UP000056450"/>
    </source>
</evidence>
<protein>
    <submittedName>
        <fullName evidence="1">Uncharacterized protein</fullName>
    </submittedName>
</protein>